<comment type="subcellular location">
    <subcellularLocation>
        <location evidence="1 8">Cell outer membrane</location>
        <topology evidence="1 8">Multi-pass membrane protein</topology>
    </subcellularLocation>
</comment>
<name>A0ABV2RGQ5_9CAUL</name>
<dbReference type="Pfam" id="PF07715">
    <property type="entry name" value="Plug"/>
    <property type="match status" value="1"/>
</dbReference>
<evidence type="ECO:0000256" key="1">
    <source>
        <dbReference type="ARBA" id="ARBA00004571"/>
    </source>
</evidence>
<feature type="chain" id="PRO_5046161098" evidence="10">
    <location>
        <begin position="23"/>
        <end position="754"/>
    </location>
</feature>
<dbReference type="InterPro" id="IPR000531">
    <property type="entry name" value="Beta-barrel_TonB"/>
</dbReference>
<evidence type="ECO:0000259" key="12">
    <source>
        <dbReference type="Pfam" id="PF07715"/>
    </source>
</evidence>
<comment type="similarity">
    <text evidence="8 9">Belongs to the TonB-dependent receptor family.</text>
</comment>
<evidence type="ECO:0000256" key="7">
    <source>
        <dbReference type="ARBA" id="ARBA00023237"/>
    </source>
</evidence>
<feature type="domain" description="TonB-dependent receptor-like beta-barrel" evidence="11">
    <location>
        <begin position="324"/>
        <end position="723"/>
    </location>
</feature>
<keyword evidence="3 8" id="KW-1134">Transmembrane beta strand</keyword>
<accession>A0ABV2RGQ5</accession>
<keyword evidence="2 8" id="KW-0813">Transport</keyword>
<evidence type="ECO:0000313" key="14">
    <source>
        <dbReference type="Proteomes" id="UP001549313"/>
    </source>
</evidence>
<feature type="domain" description="TonB-dependent receptor plug" evidence="12">
    <location>
        <begin position="53"/>
        <end position="153"/>
    </location>
</feature>
<dbReference type="PANTHER" id="PTHR30069:SF40">
    <property type="entry name" value="TONB-DEPENDENT RECEPTOR NMB0964-RELATED"/>
    <property type="match status" value="1"/>
</dbReference>
<evidence type="ECO:0000259" key="11">
    <source>
        <dbReference type="Pfam" id="PF00593"/>
    </source>
</evidence>
<evidence type="ECO:0000256" key="4">
    <source>
        <dbReference type="ARBA" id="ARBA00022692"/>
    </source>
</evidence>
<dbReference type="Proteomes" id="UP001549313">
    <property type="component" value="Unassembled WGS sequence"/>
</dbReference>
<evidence type="ECO:0000256" key="8">
    <source>
        <dbReference type="PROSITE-ProRule" id="PRU01360"/>
    </source>
</evidence>
<evidence type="ECO:0000256" key="3">
    <source>
        <dbReference type="ARBA" id="ARBA00022452"/>
    </source>
</evidence>
<sequence>MRLLAFSSLSALTVATASSAFAADVEQDRPTVIAPVIVTGLRTPDTAEILSTASRAGLAGQALERARAPSLGETLARIPGVQNSSFGPSAGRPEVRGQSGPRVAILVNGMASRDASALSGDHASPIEPFLADRIEILKGPAAVLHGGSAIGGAVDVIDGRIPLALPSKPLSGRAEISGGYNTDFTTMARLDGGRGAWTWHADALYRDRPDLRIPGGSKVDACRSWSDLVSNVYAQTLCQVRLANPVWARDPASGRWVDGTPPERQIITDHNPGAVGRLPQSGQTTTAFTLGGSRITEDGYIGASVQHYASDYGVPGFAYITSAHPQPSPIDLEVEMTRYDVRAGFYPRALGVERVDIRLMSSQSDDREVIDGAAHTRLITDADDIRIDIAHTPWRGFSGVLGLQASSRDLSTEGAKAYLPSVSTTEDGIFWAEQFVWRRLTLKGGLRHDRIDYNVDEDTIRDGRGLGSMARDRSYSTINASVSARYDLPFGLFAAARYDDAERAPSLIELYANGDHYGILTEEQGDYRLDVEKAENIELGLGFDNDRYALSVRAYRTDYENYIYLGNTGISRTLPVREWRQGDTRIEGLEIEGSARFIGTRLGDFVLSAFGDLVESAPRFTLPDGYSPFGSSQTTPAWDREYFRRNLDGDYLPRMPVSRYGADLAWSAGPWRASLGAVHHEAQDKTAKNEAPSKAYTLVDAHLAYAFAAPGGQWEAFLDASNLTDEEARPHNSFLRYRAPLGGRAVRAGLRLSF</sequence>
<dbReference type="RefSeq" id="WP_354090134.1">
    <property type="nucleotide sequence ID" value="NZ_JBEPTF010000005.1"/>
</dbReference>
<keyword evidence="6 8" id="KW-0472">Membrane</keyword>
<keyword evidence="4 8" id="KW-0812">Transmembrane</keyword>
<dbReference type="EMBL" id="JBEPTF010000005">
    <property type="protein sequence ID" value="MET4685168.1"/>
    <property type="molecule type" value="Genomic_DNA"/>
</dbReference>
<keyword evidence="5 9" id="KW-0798">TonB box</keyword>
<evidence type="ECO:0000313" key="13">
    <source>
        <dbReference type="EMBL" id="MET4685168.1"/>
    </source>
</evidence>
<keyword evidence="14" id="KW-1185">Reference proteome</keyword>
<dbReference type="InterPro" id="IPR039426">
    <property type="entry name" value="TonB-dep_rcpt-like"/>
</dbReference>
<gene>
    <name evidence="13" type="ORF">ABIE19_003119</name>
</gene>
<keyword evidence="7 8" id="KW-0998">Cell outer membrane</keyword>
<dbReference type="SUPFAM" id="SSF56935">
    <property type="entry name" value="Porins"/>
    <property type="match status" value="1"/>
</dbReference>
<proteinExistence type="inferred from homology"/>
<dbReference type="PANTHER" id="PTHR30069">
    <property type="entry name" value="TONB-DEPENDENT OUTER MEMBRANE RECEPTOR"/>
    <property type="match status" value="1"/>
</dbReference>
<comment type="caution">
    <text evidence="13">The sequence shown here is derived from an EMBL/GenBank/DDBJ whole genome shotgun (WGS) entry which is preliminary data.</text>
</comment>
<evidence type="ECO:0000256" key="10">
    <source>
        <dbReference type="SAM" id="SignalP"/>
    </source>
</evidence>
<evidence type="ECO:0000256" key="2">
    <source>
        <dbReference type="ARBA" id="ARBA00022448"/>
    </source>
</evidence>
<evidence type="ECO:0000256" key="5">
    <source>
        <dbReference type="ARBA" id="ARBA00023077"/>
    </source>
</evidence>
<evidence type="ECO:0000256" key="6">
    <source>
        <dbReference type="ARBA" id="ARBA00023136"/>
    </source>
</evidence>
<dbReference type="Gene3D" id="2.40.170.20">
    <property type="entry name" value="TonB-dependent receptor, beta-barrel domain"/>
    <property type="match status" value="1"/>
</dbReference>
<dbReference type="PROSITE" id="PS52016">
    <property type="entry name" value="TONB_DEPENDENT_REC_3"/>
    <property type="match status" value="1"/>
</dbReference>
<dbReference type="Pfam" id="PF00593">
    <property type="entry name" value="TonB_dep_Rec_b-barrel"/>
    <property type="match status" value="1"/>
</dbReference>
<reference evidence="13 14" key="1">
    <citation type="submission" date="2024-06" db="EMBL/GenBank/DDBJ databases">
        <title>Sorghum-associated microbial communities from plants grown in Nebraska, USA.</title>
        <authorList>
            <person name="Schachtman D."/>
        </authorList>
    </citation>
    <scope>NUCLEOTIDE SEQUENCE [LARGE SCALE GENOMIC DNA]</scope>
    <source>
        <strain evidence="13 14">2814</strain>
    </source>
</reference>
<dbReference type="InterPro" id="IPR012910">
    <property type="entry name" value="Plug_dom"/>
</dbReference>
<feature type="signal peptide" evidence="10">
    <location>
        <begin position="1"/>
        <end position="22"/>
    </location>
</feature>
<evidence type="ECO:0000256" key="9">
    <source>
        <dbReference type="RuleBase" id="RU003357"/>
    </source>
</evidence>
<keyword evidence="10" id="KW-0732">Signal</keyword>
<dbReference type="InterPro" id="IPR037066">
    <property type="entry name" value="Plug_dom_sf"/>
</dbReference>
<dbReference type="Gene3D" id="2.170.130.10">
    <property type="entry name" value="TonB-dependent receptor, plug domain"/>
    <property type="match status" value="1"/>
</dbReference>
<organism evidence="13 14">
    <name type="scientific">Brevundimonas faecalis</name>
    <dbReference type="NCBI Taxonomy" id="947378"/>
    <lineage>
        <taxon>Bacteria</taxon>
        <taxon>Pseudomonadati</taxon>
        <taxon>Pseudomonadota</taxon>
        <taxon>Alphaproteobacteria</taxon>
        <taxon>Caulobacterales</taxon>
        <taxon>Caulobacteraceae</taxon>
        <taxon>Brevundimonas</taxon>
    </lineage>
</organism>
<protein>
    <submittedName>
        <fullName evidence="13">Iron complex outermembrane receptor protein</fullName>
    </submittedName>
</protein>
<keyword evidence="13" id="KW-0675">Receptor</keyword>
<dbReference type="InterPro" id="IPR036942">
    <property type="entry name" value="Beta-barrel_TonB_sf"/>
</dbReference>